<accession>A0A4T3F637</accession>
<proteinExistence type="predicted"/>
<evidence type="ECO:0000256" key="1">
    <source>
        <dbReference type="SAM" id="SignalP"/>
    </source>
</evidence>
<evidence type="ECO:0008006" key="4">
    <source>
        <dbReference type="Google" id="ProtNLM"/>
    </source>
</evidence>
<reference evidence="2 3" key="1">
    <citation type="submission" date="2019-04" db="EMBL/GenBank/DDBJ databases">
        <title>Altererythrobacter aquimixticola sp. nov., isolated from sediment of junction between the ocean and a freshwater spring.</title>
        <authorList>
            <person name="Yoon J.-H."/>
        </authorList>
    </citation>
    <scope>NUCLEOTIDE SEQUENCE [LARGE SCALE GENOMIC DNA]</scope>
    <source>
        <strain evidence="2 3">SSKS-13</strain>
    </source>
</reference>
<feature type="chain" id="PRO_5020654613" description="DUF4440 domain-containing protein" evidence="1">
    <location>
        <begin position="35"/>
        <end position="168"/>
    </location>
</feature>
<organism evidence="2 3">
    <name type="scientific">Alteraurantiacibacter aquimixticola</name>
    <dbReference type="NCBI Taxonomy" id="2489173"/>
    <lineage>
        <taxon>Bacteria</taxon>
        <taxon>Pseudomonadati</taxon>
        <taxon>Pseudomonadota</taxon>
        <taxon>Alphaproteobacteria</taxon>
        <taxon>Sphingomonadales</taxon>
        <taxon>Erythrobacteraceae</taxon>
        <taxon>Alteraurantiacibacter</taxon>
    </lineage>
</organism>
<dbReference type="SUPFAM" id="SSF54427">
    <property type="entry name" value="NTF2-like"/>
    <property type="match status" value="1"/>
</dbReference>
<dbReference type="EMBL" id="SSHH01000001">
    <property type="protein sequence ID" value="TIX51874.1"/>
    <property type="molecule type" value="Genomic_DNA"/>
</dbReference>
<sequence>MSKTIDTTRRSFLKVGALVAAPAAAIGIPVAAMAEDGSKAALARLQDERAIEALNRDFLRAFNRGGAKDTASLFADRKGPAFAKGVSKLSLDLAEEPRSFAIAEDGATATARYDCTAEIADELAGKETLVQMARMQGNSAGSQSARVTLSAQYAKRGEGWLIASLDLA</sequence>
<evidence type="ECO:0000313" key="3">
    <source>
        <dbReference type="Proteomes" id="UP000309389"/>
    </source>
</evidence>
<feature type="signal peptide" evidence="1">
    <location>
        <begin position="1"/>
        <end position="34"/>
    </location>
</feature>
<gene>
    <name evidence="2" type="ORF">E5222_05385</name>
</gene>
<keyword evidence="3" id="KW-1185">Reference proteome</keyword>
<dbReference type="RefSeq" id="WP_136692662.1">
    <property type="nucleotide sequence ID" value="NZ_SSHH01000001.1"/>
</dbReference>
<dbReference type="Proteomes" id="UP000309389">
    <property type="component" value="Unassembled WGS sequence"/>
</dbReference>
<evidence type="ECO:0000313" key="2">
    <source>
        <dbReference type="EMBL" id="TIX51874.1"/>
    </source>
</evidence>
<comment type="caution">
    <text evidence="2">The sequence shown here is derived from an EMBL/GenBank/DDBJ whole genome shotgun (WGS) entry which is preliminary data.</text>
</comment>
<keyword evidence="1" id="KW-0732">Signal</keyword>
<dbReference type="InterPro" id="IPR006311">
    <property type="entry name" value="TAT_signal"/>
</dbReference>
<protein>
    <recommendedName>
        <fullName evidence="4">DUF4440 domain-containing protein</fullName>
    </recommendedName>
</protein>
<name>A0A4T3F637_9SPHN</name>
<dbReference type="OrthoDB" id="7433134at2"/>
<dbReference type="InterPro" id="IPR032710">
    <property type="entry name" value="NTF2-like_dom_sf"/>
</dbReference>
<dbReference type="AlphaFoldDB" id="A0A4T3F637"/>
<dbReference type="PROSITE" id="PS51318">
    <property type="entry name" value="TAT"/>
    <property type="match status" value="1"/>
</dbReference>